<evidence type="ECO:0000313" key="1">
    <source>
        <dbReference type="EMBL" id="KAF2865498.1"/>
    </source>
</evidence>
<dbReference type="EMBL" id="JAADJZ010000033">
    <property type="protein sequence ID" value="KAF2865498.1"/>
    <property type="molecule type" value="Genomic_DNA"/>
</dbReference>
<name>A0A7C8M1R6_9PLEO</name>
<evidence type="ECO:0000313" key="2">
    <source>
        <dbReference type="Proteomes" id="UP000481861"/>
    </source>
</evidence>
<protein>
    <submittedName>
        <fullName evidence="1">Uncharacterized protein</fullName>
    </submittedName>
</protein>
<organism evidence="1 2">
    <name type="scientific">Massariosphaeria phaeospora</name>
    <dbReference type="NCBI Taxonomy" id="100035"/>
    <lineage>
        <taxon>Eukaryota</taxon>
        <taxon>Fungi</taxon>
        <taxon>Dikarya</taxon>
        <taxon>Ascomycota</taxon>
        <taxon>Pezizomycotina</taxon>
        <taxon>Dothideomycetes</taxon>
        <taxon>Pleosporomycetidae</taxon>
        <taxon>Pleosporales</taxon>
        <taxon>Pleosporales incertae sedis</taxon>
        <taxon>Massariosphaeria</taxon>
    </lineage>
</organism>
<keyword evidence="2" id="KW-1185">Reference proteome</keyword>
<comment type="caution">
    <text evidence="1">The sequence shown here is derived from an EMBL/GenBank/DDBJ whole genome shotgun (WGS) entry which is preliminary data.</text>
</comment>
<reference evidence="1 2" key="1">
    <citation type="submission" date="2020-01" db="EMBL/GenBank/DDBJ databases">
        <authorList>
            <consortium name="DOE Joint Genome Institute"/>
            <person name="Haridas S."/>
            <person name="Albert R."/>
            <person name="Binder M."/>
            <person name="Bloem J."/>
            <person name="Labutti K."/>
            <person name="Salamov A."/>
            <person name="Andreopoulos B."/>
            <person name="Baker S.E."/>
            <person name="Barry K."/>
            <person name="Bills G."/>
            <person name="Bluhm B.H."/>
            <person name="Cannon C."/>
            <person name="Castanera R."/>
            <person name="Culley D.E."/>
            <person name="Daum C."/>
            <person name="Ezra D."/>
            <person name="Gonzalez J.B."/>
            <person name="Henrissat B."/>
            <person name="Kuo A."/>
            <person name="Liang C."/>
            <person name="Lipzen A."/>
            <person name="Lutzoni F."/>
            <person name="Magnuson J."/>
            <person name="Mondo S."/>
            <person name="Nolan M."/>
            <person name="Ohm R."/>
            <person name="Pangilinan J."/>
            <person name="Park H.-J.H."/>
            <person name="Ramirez L."/>
            <person name="Alfaro M."/>
            <person name="Sun H."/>
            <person name="Tritt A."/>
            <person name="Yoshinaga Y."/>
            <person name="Zwiers L.-H.L."/>
            <person name="Turgeon B.G."/>
            <person name="Goodwin S.B."/>
            <person name="Spatafora J.W."/>
            <person name="Crous P.W."/>
            <person name="Grigoriev I.V."/>
        </authorList>
    </citation>
    <scope>NUCLEOTIDE SEQUENCE [LARGE SCALE GENOMIC DNA]</scope>
    <source>
        <strain evidence="1 2">CBS 611.86</strain>
    </source>
</reference>
<dbReference type="Proteomes" id="UP000481861">
    <property type="component" value="Unassembled WGS sequence"/>
</dbReference>
<sequence>MASYRCYAIQAGGTLLRTNSNGDEGQGAERHHDPIATWKIAAVGNEMKEKLRWIIVPPQELALCFKTS</sequence>
<proteinExistence type="predicted"/>
<dbReference type="AlphaFoldDB" id="A0A7C8M1R6"/>
<accession>A0A7C8M1R6</accession>
<gene>
    <name evidence="1" type="ORF">BDV95DRAFT_254463</name>
</gene>